<dbReference type="AlphaFoldDB" id="A0AAX6E885"/>
<feature type="compositionally biased region" description="Basic and acidic residues" evidence="1">
    <location>
        <begin position="45"/>
        <end position="55"/>
    </location>
</feature>
<organism evidence="3 4">
    <name type="scientific">Iris pallida</name>
    <name type="common">Sweet iris</name>
    <dbReference type="NCBI Taxonomy" id="29817"/>
    <lineage>
        <taxon>Eukaryota</taxon>
        <taxon>Viridiplantae</taxon>
        <taxon>Streptophyta</taxon>
        <taxon>Embryophyta</taxon>
        <taxon>Tracheophyta</taxon>
        <taxon>Spermatophyta</taxon>
        <taxon>Magnoliopsida</taxon>
        <taxon>Liliopsida</taxon>
        <taxon>Asparagales</taxon>
        <taxon>Iridaceae</taxon>
        <taxon>Iridoideae</taxon>
        <taxon>Irideae</taxon>
        <taxon>Iris</taxon>
    </lineage>
</organism>
<dbReference type="EMBL" id="JANAVB010039569">
    <property type="protein sequence ID" value="KAJ6799642.1"/>
    <property type="molecule type" value="Genomic_DNA"/>
</dbReference>
<feature type="region of interest" description="Disordered" evidence="1">
    <location>
        <begin position="27"/>
        <end position="134"/>
    </location>
</feature>
<gene>
    <name evidence="3" type="ORF">M6B38_203340</name>
    <name evidence="2" type="ORF">M6B38_206095</name>
</gene>
<feature type="compositionally biased region" description="Polar residues" evidence="1">
    <location>
        <begin position="91"/>
        <end position="103"/>
    </location>
</feature>
<reference evidence="3" key="2">
    <citation type="submission" date="2023-04" db="EMBL/GenBank/DDBJ databases">
        <authorList>
            <person name="Bruccoleri R.E."/>
            <person name="Oakeley E.J."/>
            <person name="Faust A.-M."/>
            <person name="Dessus-Babus S."/>
            <person name="Altorfer M."/>
            <person name="Burckhardt D."/>
            <person name="Oertli M."/>
            <person name="Naumann U."/>
            <person name="Petersen F."/>
            <person name="Wong J."/>
        </authorList>
    </citation>
    <scope>NUCLEOTIDE SEQUENCE</scope>
    <source>
        <strain evidence="3">GSM-AAB239-AS_SAM_17_03QT</strain>
        <tissue evidence="3">Leaf</tissue>
    </source>
</reference>
<accession>A0AAX6E885</accession>
<protein>
    <submittedName>
        <fullName evidence="3">Uncharacterized protein</fullName>
    </submittedName>
</protein>
<evidence type="ECO:0000256" key="1">
    <source>
        <dbReference type="SAM" id="MobiDB-lite"/>
    </source>
</evidence>
<dbReference type="EMBL" id="JANAVB010039017">
    <property type="protein sequence ID" value="KAJ6800296.1"/>
    <property type="molecule type" value="Genomic_DNA"/>
</dbReference>
<evidence type="ECO:0000313" key="3">
    <source>
        <dbReference type="EMBL" id="KAJ6800296.1"/>
    </source>
</evidence>
<keyword evidence="4" id="KW-1185">Reference proteome</keyword>
<reference evidence="3" key="1">
    <citation type="journal article" date="2023" name="GigaByte">
        <title>Genome assembly of the bearded iris, Iris pallida Lam.</title>
        <authorList>
            <person name="Bruccoleri R.E."/>
            <person name="Oakeley E.J."/>
            <person name="Faust A.M.E."/>
            <person name="Altorfer M."/>
            <person name="Dessus-Babus S."/>
            <person name="Burckhardt D."/>
            <person name="Oertli M."/>
            <person name="Naumann U."/>
            <person name="Petersen F."/>
            <person name="Wong J."/>
        </authorList>
    </citation>
    <scope>NUCLEOTIDE SEQUENCE</scope>
    <source>
        <strain evidence="3">GSM-AAB239-AS_SAM_17_03QT</strain>
    </source>
</reference>
<proteinExistence type="predicted"/>
<evidence type="ECO:0000313" key="4">
    <source>
        <dbReference type="Proteomes" id="UP001140949"/>
    </source>
</evidence>
<evidence type="ECO:0000313" key="2">
    <source>
        <dbReference type="EMBL" id="KAJ6799642.1"/>
    </source>
</evidence>
<sequence>MTSSRDRLLPADPERAPETLLRLFTVPLPESAPPRPFHAATVQRAELRPRLHPDASPRPSPTVIPEARRTSPSRSGAGGPVLRRAPPSLRPWSTPNRLSTGGATLQPRAPDRTAHPDRRRPRLVGFRPASSHHLSPGLAAITLSIGKTRVYLQTET</sequence>
<dbReference type="Proteomes" id="UP001140949">
    <property type="component" value="Unassembled WGS sequence"/>
</dbReference>
<name>A0AAX6E885_IRIPA</name>
<comment type="caution">
    <text evidence="3">The sequence shown here is derived from an EMBL/GenBank/DDBJ whole genome shotgun (WGS) entry which is preliminary data.</text>
</comment>